<keyword evidence="8" id="KW-1185">Reference proteome</keyword>
<evidence type="ECO:0000259" key="6">
    <source>
        <dbReference type="Pfam" id="PF00728"/>
    </source>
</evidence>
<protein>
    <recommendedName>
        <fullName evidence="3">beta-N-acetylhexosaminidase</fullName>
        <ecNumber evidence="3">3.2.1.52</ecNumber>
    </recommendedName>
</protein>
<dbReference type="InterPro" id="IPR017853">
    <property type="entry name" value="GH"/>
</dbReference>
<dbReference type="AlphaFoldDB" id="A0A3M7S9B5"/>
<proteinExistence type="inferred from homology"/>
<comment type="similarity">
    <text evidence="2">Belongs to the glycosyl hydrolase 20 family.</text>
</comment>
<comment type="catalytic activity">
    <reaction evidence="1">
        <text>Hydrolysis of terminal non-reducing N-acetyl-D-hexosamine residues in N-acetyl-beta-D-hexosaminides.</text>
        <dbReference type="EC" id="3.2.1.52"/>
    </reaction>
</comment>
<dbReference type="GO" id="GO:0004563">
    <property type="term" value="F:beta-N-acetylhexosaminidase activity"/>
    <property type="evidence" value="ECO:0007669"/>
    <property type="project" value="UniProtKB-EC"/>
</dbReference>
<keyword evidence="4" id="KW-0378">Hydrolase</keyword>
<organism evidence="7 8">
    <name type="scientific">Brachionus plicatilis</name>
    <name type="common">Marine rotifer</name>
    <name type="synonym">Brachionus muelleri</name>
    <dbReference type="NCBI Taxonomy" id="10195"/>
    <lineage>
        <taxon>Eukaryota</taxon>
        <taxon>Metazoa</taxon>
        <taxon>Spiralia</taxon>
        <taxon>Gnathifera</taxon>
        <taxon>Rotifera</taxon>
        <taxon>Eurotatoria</taxon>
        <taxon>Monogononta</taxon>
        <taxon>Pseudotrocha</taxon>
        <taxon>Ploima</taxon>
        <taxon>Brachionidae</taxon>
        <taxon>Brachionus</taxon>
    </lineage>
</organism>
<dbReference type="OrthoDB" id="10023921at2759"/>
<evidence type="ECO:0000256" key="2">
    <source>
        <dbReference type="ARBA" id="ARBA00006285"/>
    </source>
</evidence>
<dbReference type="EC" id="3.2.1.52" evidence="3"/>
<evidence type="ECO:0000256" key="5">
    <source>
        <dbReference type="SAM" id="Phobius"/>
    </source>
</evidence>
<evidence type="ECO:0000256" key="4">
    <source>
        <dbReference type="ARBA" id="ARBA00022801"/>
    </source>
</evidence>
<comment type="caution">
    <text evidence="7">The sequence shown here is derived from an EMBL/GenBank/DDBJ whole genome shotgun (WGS) entry which is preliminary data.</text>
</comment>
<accession>A0A3M7S9B5</accession>
<keyword evidence="5" id="KW-0472">Membrane</keyword>
<evidence type="ECO:0000256" key="3">
    <source>
        <dbReference type="ARBA" id="ARBA00012663"/>
    </source>
</evidence>
<dbReference type="Proteomes" id="UP000276133">
    <property type="component" value="Unassembled WGS sequence"/>
</dbReference>
<dbReference type="Gene3D" id="3.20.20.80">
    <property type="entry name" value="Glycosidases"/>
    <property type="match status" value="1"/>
</dbReference>
<dbReference type="InterPro" id="IPR038901">
    <property type="entry name" value="HEXDC-like"/>
</dbReference>
<evidence type="ECO:0000313" key="8">
    <source>
        <dbReference type="Proteomes" id="UP000276133"/>
    </source>
</evidence>
<evidence type="ECO:0000256" key="1">
    <source>
        <dbReference type="ARBA" id="ARBA00001231"/>
    </source>
</evidence>
<evidence type="ECO:0000313" key="7">
    <source>
        <dbReference type="EMBL" id="RNA32396.1"/>
    </source>
</evidence>
<dbReference type="Pfam" id="PF00728">
    <property type="entry name" value="Glyco_hydro_20"/>
    <property type="match status" value="1"/>
</dbReference>
<dbReference type="EMBL" id="REGN01001801">
    <property type="protein sequence ID" value="RNA32396.1"/>
    <property type="molecule type" value="Genomic_DNA"/>
</dbReference>
<dbReference type="InterPro" id="IPR015883">
    <property type="entry name" value="Glyco_hydro_20_cat"/>
</dbReference>
<feature type="domain" description="Glycoside hydrolase family 20 catalytic" evidence="6">
    <location>
        <begin position="188"/>
        <end position="340"/>
    </location>
</feature>
<feature type="transmembrane region" description="Helical" evidence="5">
    <location>
        <begin position="12"/>
        <end position="32"/>
    </location>
</feature>
<dbReference type="CDD" id="cd06565">
    <property type="entry name" value="GH20_GcnA-like"/>
    <property type="match status" value="1"/>
</dbReference>
<dbReference type="GO" id="GO:0005975">
    <property type="term" value="P:carbohydrate metabolic process"/>
    <property type="evidence" value="ECO:0007669"/>
    <property type="project" value="InterPro"/>
</dbReference>
<name>A0A3M7S9B5_BRAPC</name>
<reference evidence="7 8" key="1">
    <citation type="journal article" date="2018" name="Sci. Rep.">
        <title>Genomic signatures of local adaptation to the degree of environmental predictability in rotifers.</title>
        <authorList>
            <person name="Franch-Gras L."/>
            <person name="Hahn C."/>
            <person name="Garcia-Roger E.M."/>
            <person name="Carmona M.J."/>
            <person name="Serra M."/>
            <person name="Gomez A."/>
        </authorList>
    </citation>
    <scope>NUCLEOTIDE SEQUENCE [LARGE SCALE GENOMIC DNA]</scope>
    <source>
        <strain evidence="7">HYR1</strain>
    </source>
</reference>
<dbReference type="PANTHER" id="PTHR21040:SF8">
    <property type="entry name" value="BCDNA.GH04120"/>
    <property type="match status" value="1"/>
</dbReference>
<dbReference type="PANTHER" id="PTHR21040">
    <property type="entry name" value="BCDNA.GH04120"/>
    <property type="match status" value="1"/>
</dbReference>
<dbReference type="STRING" id="10195.A0A3M7S9B5"/>
<keyword evidence="5" id="KW-0812">Transmembrane</keyword>
<sequence length="621" mass="72859">MKRVIGLFYKKRVRISIALICCSVFFIFFRMISSDSTHHIAIDQSIMNNRFVKNHLLEKEILIEKNNIDSNNKLINLITPTKKVNLNERIIKFDAKKQFQFNKNIPFIPNRINEFQINDRNQLNPNQNQNNMNFLAKLERIVHIDLKGAPPRPHYFKQFIPFIKQFGATGILLEYEDMFPFEGTLAEARHGNAYSADDVNMIKNLAKENGLKIIPLVQTYGHLEWLLKIKKFAHLREVSEYPQVITPCLEESYRVIFEMLDQVIKYHSDSSEFHVGCDEVYYKLAHEKCATLPDSNDFAQVFLRHLVKIASYVRSKIPNVKVIFWDDMMHGMEEATLMQFKNEIEKLQLQPMMWGYMENVESYFQPDLYVKYGNVFGKIWIASAYKGASGELATITSIQHHYLNHISWIDVMREKISNKILQFIGVAITGWSRYDHFLTLCDILPQAIPSLIFNLQVMQYGPLNDQKKQEISKMLGCSGQIPWDGVVNYPVKCNFPGHEVYEAMLPLQSILQGLKSDMAFAENYVSPMNLEYAYLHKKRTSEVLERVRYTYTSMVDFKDRFIEACSTMYWPDVANEWLLVYFIPQFDPLFNMLERVKNLSSQKYWSPRPLPITLKQYPKYF</sequence>
<keyword evidence="5" id="KW-1133">Transmembrane helix</keyword>
<gene>
    <name evidence="7" type="ORF">BpHYR1_014187</name>
</gene>
<dbReference type="SUPFAM" id="SSF51445">
    <property type="entry name" value="(Trans)glycosidases"/>
    <property type="match status" value="1"/>
</dbReference>